<protein>
    <submittedName>
        <fullName evidence="1">Uncharacterized protein</fullName>
    </submittedName>
</protein>
<accession>A0A9D4BYG6</accession>
<name>A0A9D4BYG6_DREPO</name>
<reference evidence="1" key="2">
    <citation type="submission" date="2020-11" db="EMBL/GenBank/DDBJ databases">
        <authorList>
            <person name="McCartney M.A."/>
            <person name="Auch B."/>
            <person name="Kono T."/>
            <person name="Mallez S."/>
            <person name="Becker A."/>
            <person name="Gohl D.M."/>
            <person name="Silverstein K.A.T."/>
            <person name="Koren S."/>
            <person name="Bechman K.B."/>
            <person name="Herman A."/>
            <person name="Abrahante J.E."/>
            <person name="Garbe J."/>
        </authorList>
    </citation>
    <scope>NUCLEOTIDE SEQUENCE</scope>
    <source>
        <strain evidence="1">Duluth1</strain>
        <tissue evidence="1">Whole animal</tissue>
    </source>
</reference>
<proteinExistence type="predicted"/>
<dbReference type="AlphaFoldDB" id="A0A9D4BYG6"/>
<evidence type="ECO:0000313" key="2">
    <source>
        <dbReference type="Proteomes" id="UP000828390"/>
    </source>
</evidence>
<gene>
    <name evidence="1" type="ORF">DPMN_073062</name>
</gene>
<keyword evidence="2" id="KW-1185">Reference proteome</keyword>
<dbReference type="EMBL" id="JAIWYP010000014">
    <property type="protein sequence ID" value="KAH3713275.1"/>
    <property type="molecule type" value="Genomic_DNA"/>
</dbReference>
<sequence>MESNVKKNALRTALLDVTSTTVTVITVTLDGLESTVTTGVLCTAQTSVILWENVRDVCRDTMEIFATYNVQVIV</sequence>
<evidence type="ECO:0000313" key="1">
    <source>
        <dbReference type="EMBL" id="KAH3713275.1"/>
    </source>
</evidence>
<dbReference type="Proteomes" id="UP000828390">
    <property type="component" value="Unassembled WGS sequence"/>
</dbReference>
<reference evidence="1" key="1">
    <citation type="journal article" date="2019" name="bioRxiv">
        <title>The Genome of the Zebra Mussel, Dreissena polymorpha: A Resource for Invasive Species Research.</title>
        <authorList>
            <person name="McCartney M.A."/>
            <person name="Auch B."/>
            <person name="Kono T."/>
            <person name="Mallez S."/>
            <person name="Zhang Y."/>
            <person name="Obille A."/>
            <person name="Becker A."/>
            <person name="Abrahante J.E."/>
            <person name="Garbe J."/>
            <person name="Badalamenti J.P."/>
            <person name="Herman A."/>
            <person name="Mangelson H."/>
            <person name="Liachko I."/>
            <person name="Sullivan S."/>
            <person name="Sone E.D."/>
            <person name="Koren S."/>
            <person name="Silverstein K.A.T."/>
            <person name="Beckman K.B."/>
            <person name="Gohl D.M."/>
        </authorList>
    </citation>
    <scope>NUCLEOTIDE SEQUENCE</scope>
    <source>
        <strain evidence="1">Duluth1</strain>
        <tissue evidence="1">Whole animal</tissue>
    </source>
</reference>
<organism evidence="1 2">
    <name type="scientific">Dreissena polymorpha</name>
    <name type="common">Zebra mussel</name>
    <name type="synonym">Mytilus polymorpha</name>
    <dbReference type="NCBI Taxonomy" id="45954"/>
    <lineage>
        <taxon>Eukaryota</taxon>
        <taxon>Metazoa</taxon>
        <taxon>Spiralia</taxon>
        <taxon>Lophotrochozoa</taxon>
        <taxon>Mollusca</taxon>
        <taxon>Bivalvia</taxon>
        <taxon>Autobranchia</taxon>
        <taxon>Heteroconchia</taxon>
        <taxon>Euheterodonta</taxon>
        <taxon>Imparidentia</taxon>
        <taxon>Neoheterodontei</taxon>
        <taxon>Myida</taxon>
        <taxon>Dreissenoidea</taxon>
        <taxon>Dreissenidae</taxon>
        <taxon>Dreissena</taxon>
    </lineage>
</organism>
<comment type="caution">
    <text evidence="1">The sequence shown here is derived from an EMBL/GenBank/DDBJ whole genome shotgun (WGS) entry which is preliminary data.</text>
</comment>